<reference evidence="1 2" key="1">
    <citation type="journal article" date="2019" name="Commun. Biol.">
        <title>The bagworm genome reveals a unique fibroin gene that provides high tensile strength.</title>
        <authorList>
            <person name="Kono N."/>
            <person name="Nakamura H."/>
            <person name="Ohtoshi R."/>
            <person name="Tomita M."/>
            <person name="Numata K."/>
            <person name="Arakawa K."/>
        </authorList>
    </citation>
    <scope>NUCLEOTIDE SEQUENCE [LARGE SCALE GENOMIC DNA]</scope>
</reference>
<keyword evidence="2" id="KW-1185">Reference proteome</keyword>
<proteinExistence type="predicted"/>
<dbReference type="Proteomes" id="UP000299102">
    <property type="component" value="Unassembled WGS sequence"/>
</dbReference>
<name>A0A4C1TY62_EUMVA</name>
<gene>
    <name evidence="1" type="ORF">EVAR_78425_1</name>
</gene>
<dbReference type="AlphaFoldDB" id="A0A4C1TY62"/>
<protein>
    <submittedName>
        <fullName evidence="1">Uncharacterized protein</fullName>
    </submittedName>
</protein>
<sequence>MLFYYDRYNATARVPRAVYVSLVTLTASLCRGRCLPGTLRQMSFAPASILPRPRSLYLRSRSSDLEPPTLAQCRSGLQTIVVADATPTSGTDGLKTCP</sequence>
<dbReference type="EMBL" id="BGZK01000103">
    <property type="protein sequence ID" value="GBP18957.1"/>
    <property type="molecule type" value="Genomic_DNA"/>
</dbReference>
<comment type="caution">
    <text evidence="1">The sequence shown here is derived from an EMBL/GenBank/DDBJ whole genome shotgun (WGS) entry which is preliminary data.</text>
</comment>
<evidence type="ECO:0000313" key="1">
    <source>
        <dbReference type="EMBL" id="GBP18957.1"/>
    </source>
</evidence>
<accession>A0A4C1TY62</accession>
<organism evidence="1 2">
    <name type="scientific">Eumeta variegata</name>
    <name type="common">Bagworm moth</name>
    <name type="synonym">Eumeta japonica</name>
    <dbReference type="NCBI Taxonomy" id="151549"/>
    <lineage>
        <taxon>Eukaryota</taxon>
        <taxon>Metazoa</taxon>
        <taxon>Ecdysozoa</taxon>
        <taxon>Arthropoda</taxon>
        <taxon>Hexapoda</taxon>
        <taxon>Insecta</taxon>
        <taxon>Pterygota</taxon>
        <taxon>Neoptera</taxon>
        <taxon>Endopterygota</taxon>
        <taxon>Lepidoptera</taxon>
        <taxon>Glossata</taxon>
        <taxon>Ditrysia</taxon>
        <taxon>Tineoidea</taxon>
        <taxon>Psychidae</taxon>
        <taxon>Oiketicinae</taxon>
        <taxon>Eumeta</taxon>
    </lineage>
</organism>
<evidence type="ECO:0000313" key="2">
    <source>
        <dbReference type="Proteomes" id="UP000299102"/>
    </source>
</evidence>